<evidence type="ECO:0000313" key="7">
    <source>
        <dbReference type="Proteomes" id="UP001152607"/>
    </source>
</evidence>
<dbReference type="PROSITE" id="PS50008">
    <property type="entry name" value="PIPLC_Y_DOMAIN"/>
    <property type="match status" value="1"/>
</dbReference>
<dbReference type="Pfam" id="PF00388">
    <property type="entry name" value="PI-PLC-X"/>
    <property type="match status" value="1"/>
</dbReference>
<dbReference type="InterPro" id="IPR000008">
    <property type="entry name" value="C2_dom"/>
</dbReference>
<comment type="caution">
    <text evidence="6">The sequence shown here is derived from an EMBL/GenBank/DDBJ whole genome shotgun (WGS) entry which is preliminary data.</text>
</comment>
<feature type="compositionally biased region" description="Basic and acidic residues" evidence="3">
    <location>
        <begin position="190"/>
        <end position="219"/>
    </location>
</feature>
<dbReference type="Pfam" id="PF00168">
    <property type="entry name" value="C2"/>
    <property type="match status" value="1"/>
</dbReference>
<dbReference type="EMBL" id="CAOQHR010000003">
    <property type="protein sequence ID" value="CAI6332114.1"/>
    <property type="molecule type" value="Genomic_DNA"/>
</dbReference>
<sequence>MAATAPPNKDHKDHKLGVPKLDEPQLQAGGGSAAATAKARTVESLTPTLSKYLKTIHDEADKKYQLATKDGLTKWLSEEQKAPLSDAETLQDGSVSHFANYFTTGLGNVMKPSQPVDSAFPISNYFISSSHNTYLTGNQLASDSSVDAYKNVLLRGCRCVEIDVWDGEPPSSSSSEDEAAGSNVSKPKKEKKDKLSLRKRLELRFGRKGSPPKEDKSKEASSTAKEPTNSDRVTPWVSNSTTRAEPRVLHGFTLTSDMPFRSVCETIRDYAFVSSSLPLIVSLEVHTSPEQQDIMVEIMKQYWSGMLVDLPLDPSEPADNIKLPTLKELENKILVKVKRSVQKPVTSSAKPAALQTPGELSQASTKESAVSDATNSDSSDNPDNPSAPKPKVIESLSKLGVYFGGYSFKGLNTPEANIPTHIFSLSEKALVEVHETNPAALFTHNKHFFMRAYPKGLRLNSSNLNPTVFWRQGVQIVALNWQRWDGGMMLNEAMFAGTPGWVLKPEGYRSTSPGKTLKDALPRHSLDLSIEFFAGQNIPLPPEEDDPKDFKPYVKVEIHVEKPEERQGEPIPGGGKSTKGDAKKKTKSQRTTDPDFGRETLEFKGIGGVTEELTFVRFKVMDDERLGDDLAAWACFRLDRLQPGVRMLHLYNSNGVISKGVLLVRIKKTVSKA</sequence>
<feature type="region of interest" description="Disordered" evidence="3">
    <location>
        <begin position="1"/>
        <end position="40"/>
    </location>
</feature>
<proteinExistence type="predicted"/>
<comment type="catalytic activity">
    <reaction evidence="2">
        <text>a 1,2-diacyl-sn-glycero-3-phospho-(1D-myo-inositol-4,5-bisphosphate) + H2O = 1D-myo-inositol 1,4,5-trisphosphate + a 1,2-diacyl-sn-glycerol + H(+)</text>
        <dbReference type="Rhea" id="RHEA:33179"/>
        <dbReference type="ChEBI" id="CHEBI:15377"/>
        <dbReference type="ChEBI" id="CHEBI:15378"/>
        <dbReference type="ChEBI" id="CHEBI:17815"/>
        <dbReference type="ChEBI" id="CHEBI:58456"/>
        <dbReference type="ChEBI" id="CHEBI:203600"/>
        <dbReference type="EC" id="3.1.4.11"/>
    </reaction>
</comment>
<dbReference type="GO" id="GO:0004435">
    <property type="term" value="F:phosphatidylinositol-4,5-bisphosphate phospholipase C activity"/>
    <property type="evidence" value="ECO:0007669"/>
    <property type="project" value="UniProtKB-EC"/>
</dbReference>
<evidence type="ECO:0000256" key="1">
    <source>
        <dbReference type="ARBA" id="ARBA00023224"/>
    </source>
</evidence>
<dbReference type="SMART" id="SM00148">
    <property type="entry name" value="PLCXc"/>
    <property type="match status" value="1"/>
</dbReference>
<keyword evidence="7" id="KW-1185">Reference proteome</keyword>
<dbReference type="InterPro" id="IPR035892">
    <property type="entry name" value="C2_domain_sf"/>
</dbReference>
<feature type="compositionally biased region" description="Basic and acidic residues" evidence="3">
    <location>
        <begin position="8"/>
        <end position="23"/>
    </location>
</feature>
<dbReference type="GO" id="GO:0016042">
    <property type="term" value="P:lipid catabolic process"/>
    <property type="evidence" value="ECO:0007669"/>
    <property type="project" value="UniProtKB-KW"/>
</dbReference>
<reference evidence="6" key="1">
    <citation type="submission" date="2023-01" db="EMBL/GenBank/DDBJ databases">
        <authorList>
            <person name="Van Ghelder C."/>
            <person name="Rancurel C."/>
        </authorList>
    </citation>
    <scope>NUCLEOTIDE SEQUENCE</scope>
    <source>
        <strain evidence="6">CNCM I-4278</strain>
    </source>
</reference>
<dbReference type="InterPro" id="IPR000909">
    <property type="entry name" value="PLipase_C_PInositol-sp_X_dom"/>
</dbReference>
<feature type="compositionally biased region" description="Polar residues" evidence="3">
    <location>
        <begin position="220"/>
        <end position="239"/>
    </location>
</feature>
<evidence type="ECO:0000256" key="3">
    <source>
        <dbReference type="SAM" id="MobiDB-lite"/>
    </source>
</evidence>
<keyword evidence="2" id="KW-0443">Lipid metabolism</keyword>
<feature type="compositionally biased region" description="Basic and acidic residues" evidence="3">
    <location>
        <begin position="590"/>
        <end position="599"/>
    </location>
</feature>
<dbReference type="SMART" id="SM00239">
    <property type="entry name" value="C2"/>
    <property type="match status" value="1"/>
</dbReference>
<dbReference type="Gene3D" id="2.60.40.150">
    <property type="entry name" value="C2 domain"/>
    <property type="match status" value="1"/>
</dbReference>
<gene>
    <name evidence="6" type="ORF">PDIGIT_LOCUS5144</name>
</gene>
<dbReference type="PANTHER" id="PTHR10336">
    <property type="entry name" value="PHOSPHOINOSITIDE-SPECIFIC PHOSPHOLIPASE C FAMILY PROTEIN"/>
    <property type="match status" value="1"/>
</dbReference>
<feature type="compositionally biased region" description="Low complexity" evidence="3">
    <location>
        <begin position="368"/>
        <end position="386"/>
    </location>
</feature>
<dbReference type="PROSITE" id="PS50007">
    <property type="entry name" value="PIPLC_X_DOMAIN"/>
    <property type="match status" value="1"/>
</dbReference>
<dbReference type="SUPFAM" id="SSF51695">
    <property type="entry name" value="PLC-like phosphodiesterases"/>
    <property type="match status" value="1"/>
</dbReference>
<evidence type="ECO:0000256" key="2">
    <source>
        <dbReference type="RuleBase" id="RU361133"/>
    </source>
</evidence>
<dbReference type="PRINTS" id="PR00390">
    <property type="entry name" value="PHPHLIPASEC"/>
</dbReference>
<dbReference type="SUPFAM" id="SSF49562">
    <property type="entry name" value="C2 domain (Calcium/lipid-binding domain, CaLB)"/>
    <property type="match status" value="1"/>
</dbReference>
<dbReference type="PROSITE" id="PS50004">
    <property type="entry name" value="C2"/>
    <property type="match status" value="1"/>
</dbReference>
<feature type="region of interest" description="Disordered" evidence="3">
    <location>
        <begin position="346"/>
        <end position="391"/>
    </location>
</feature>
<keyword evidence="2" id="KW-0442">Lipid degradation</keyword>
<dbReference type="InterPro" id="IPR001711">
    <property type="entry name" value="PLipase_C_Pinositol-sp_Y"/>
</dbReference>
<keyword evidence="1" id="KW-0807">Transducer</keyword>
<feature type="region of interest" description="Disordered" evidence="3">
    <location>
        <begin position="559"/>
        <end position="599"/>
    </location>
</feature>
<evidence type="ECO:0000313" key="6">
    <source>
        <dbReference type="EMBL" id="CAI6332114.1"/>
    </source>
</evidence>
<keyword evidence="2" id="KW-0378">Hydrolase</keyword>
<feature type="region of interest" description="Disordered" evidence="3">
    <location>
        <begin position="167"/>
        <end position="239"/>
    </location>
</feature>
<dbReference type="CDD" id="cd08598">
    <property type="entry name" value="PI-PLC1c_yeast"/>
    <property type="match status" value="1"/>
</dbReference>
<feature type="domain" description="C2" evidence="4">
    <location>
        <begin position="509"/>
        <end position="652"/>
    </location>
</feature>
<name>A0A9W4U9U6_9PLEO</name>
<dbReference type="PANTHER" id="PTHR10336:SF82">
    <property type="entry name" value="PHOSPHOINOSITIDE PHOSPHOLIPASE C"/>
    <property type="match status" value="1"/>
</dbReference>
<protein>
    <recommendedName>
        <fullName evidence="2">Phosphoinositide phospholipase C</fullName>
        <ecNumber evidence="2">3.1.4.11</ecNumber>
    </recommendedName>
</protein>
<dbReference type="AlphaFoldDB" id="A0A9W4U9U6"/>
<dbReference type="SMART" id="SM00149">
    <property type="entry name" value="PLCYc"/>
    <property type="match status" value="1"/>
</dbReference>
<dbReference type="Pfam" id="PF00387">
    <property type="entry name" value="PI-PLC-Y"/>
    <property type="match status" value="1"/>
</dbReference>
<dbReference type="CDD" id="cd00275">
    <property type="entry name" value="C2_PLC_like"/>
    <property type="match status" value="1"/>
</dbReference>
<dbReference type="Proteomes" id="UP001152607">
    <property type="component" value="Unassembled WGS sequence"/>
</dbReference>
<evidence type="ECO:0000259" key="4">
    <source>
        <dbReference type="PROSITE" id="PS50004"/>
    </source>
</evidence>
<organism evidence="6 7">
    <name type="scientific">Periconia digitata</name>
    <dbReference type="NCBI Taxonomy" id="1303443"/>
    <lineage>
        <taxon>Eukaryota</taxon>
        <taxon>Fungi</taxon>
        <taxon>Dikarya</taxon>
        <taxon>Ascomycota</taxon>
        <taxon>Pezizomycotina</taxon>
        <taxon>Dothideomycetes</taxon>
        <taxon>Pleosporomycetidae</taxon>
        <taxon>Pleosporales</taxon>
        <taxon>Massarineae</taxon>
        <taxon>Periconiaceae</taxon>
        <taxon>Periconia</taxon>
    </lineage>
</organism>
<dbReference type="InterPro" id="IPR001192">
    <property type="entry name" value="PI-PLC_fam"/>
</dbReference>
<feature type="compositionally biased region" description="Basic and acidic residues" evidence="3">
    <location>
        <begin position="559"/>
        <end position="568"/>
    </location>
</feature>
<dbReference type="GO" id="GO:0051209">
    <property type="term" value="P:release of sequestered calcium ion into cytosol"/>
    <property type="evidence" value="ECO:0007669"/>
    <property type="project" value="TreeGrafter"/>
</dbReference>
<evidence type="ECO:0000259" key="5">
    <source>
        <dbReference type="PROSITE" id="PS50008"/>
    </source>
</evidence>
<dbReference type="OrthoDB" id="269822at2759"/>
<accession>A0A9W4U9U6</accession>
<feature type="compositionally biased region" description="Polar residues" evidence="3">
    <location>
        <begin position="358"/>
        <end position="367"/>
    </location>
</feature>
<dbReference type="Gene3D" id="3.20.20.190">
    <property type="entry name" value="Phosphatidylinositol (PI) phosphodiesterase"/>
    <property type="match status" value="1"/>
</dbReference>
<dbReference type="InterPro" id="IPR017946">
    <property type="entry name" value="PLC-like_Pdiesterase_TIM-brl"/>
</dbReference>
<feature type="domain" description="PI-PLC Y-box" evidence="5">
    <location>
        <begin position="396"/>
        <end position="509"/>
    </location>
</feature>
<dbReference type="GO" id="GO:0048015">
    <property type="term" value="P:phosphatidylinositol-mediated signaling"/>
    <property type="evidence" value="ECO:0007669"/>
    <property type="project" value="TreeGrafter"/>
</dbReference>
<dbReference type="EC" id="3.1.4.11" evidence="2"/>